<evidence type="ECO:0000256" key="3">
    <source>
        <dbReference type="ARBA" id="ARBA00023002"/>
    </source>
</evidence>
<dbReference type="InterPro" id="IPR016166">
    <property type="entry name" value="FAD-bd_PCMH"/>
</dbReference>
<dbReference type="InterPro" id="IPR016167">
    <property type="entry name" value="FAD-bd_PCMH_sub1"/>
</dbReference>
<reference evidence="5 6" key="2">
    <citation type="submission" date="2020-03" db="EMBL/GenBank/DDBJ databases">
        <authorList>
            <person name="Ichikawa N."/>
            <person name="Kimura A."/>
            <person name="Kitahashi Y."/>
            <person name="Uohara A."/>
        </authorList>
    </citation>
    <scope>NUCLEOTIDE SEQUENCE [LARGE SCALE GENOMIC DNA]</scope>
    <source>
        <strain evidence="5 6">NBRC 107702</strain>
    </source>
</reference>
<dbReference type="RefSeq" id="WP_173034724.1">
    <property type="nucleotide sequence ID" value="NZ_AP022870.1"/>
</dbReference>
<feature type="domain" description="FAD-binding PCMH-type" evidence="4">
    <location>
        <begin position="1"/>
        <end position="177"/>
    </location>
</feature>
<dbReference type="InterPro" id="IPR051312">
    <property type="entry name" value="Diverse_Substr_Oxidored"/>
</dbReference>
<protein>
    <submittedName>
        <fullName evidence="5">Carbon monoxide dehydrogenase</fullName>
    </submittedName>
</protein>
<sequence>MIRYDIRYHRPTTAEEASAVLLGAGAEGVVIGGGTVVVPQMVRNERRARDVVDLRGLGIDKLTVHTDHVEIGAMVTYGTVLRAERLAGSSVLLQQLAGVVTGGCQILNLGTLGGSAAYASPCLDVPGALVAVGASMCAHGPDGPREIPAGEFFLDAQKTALGPAELLTGMRIPVAPASTGYLKMQAASSGWPVVTASAVIDDSAAHVTIGAAQAVPVRVDVSAFRVDGGWDGAALTESVREAIEDPWHDSQAPAHYRKHVAGVLARRAVERAGSA</sequence>
<dbReference type="InterPro" id="IPR016169">
    <property type="entry name" value="FAD-bd_PCMH_sub2"/>
</dbReference>
<dbReference type="KEGG" id="pfla:Pflav_015270"/>
<dbReference type="PROSITE" id="PS51387">
    <property type="entry name" value="FAD_PCMH"/>
    <property type="match status" value="1"/>
</dbReference>
<dbReference type="GO" id="GO:0016491">
    <property type="term" value="F:oxidoreductase activity"/>
    <property type="evidence" value="ECO:0007669"/>
    <property type="project" value="UniProtKB-KW"/>
</dbReference>
<dbReference type="PANTHER" id="PTHR42659:SF2">
    <property type="entry name" value="XANTHINE DEHYDROGENASE SUBUNIT C-RELATED"/>
    <property type="match status" value="1"/>
</dbReference>
<dbReference type="InterPro" id="IPR036318">
    <property type="entry name" value="FAD-bd_PCMH-like_sf"/>
</dbReference>
<keyword evidence="6" id="KW-1185">Reference proteome</keyword>
<dbReference type="InterPro" id="IPR005107">
    <property type="entry name" value="CO_DH_flav_C"/>
</dbReference>
<evidence type="ECO:0000313" key="5">
    <source>
        <dbReference type="EMBL" id="BCB75117.1"/>
    </source>
</evidence>
<keyword evidence="1" id="KW-0285">Flavoprotein</keyword>
<dbReference type="SUPFAM" id="SSF56176">
    <property type="entry name" value="FAD-binding/transporter-associated domain-like"/>
    <property type="match status" value="1"/>
</dbReference>
<dbReference type="InterPro" id="IPR002346">
    <property type="entry name" value="Mopterin_DH_FAD-bd"/>
</dbReference>
<evidence type="ECO:0000259" key="4">
    <source>
        <dbReference type="PROSITE" id="PS51387"/>
    </source>
</evidence>
<evidence type="ECO:0000256" key="2">
    <source>
        <dbReference type="ARBA" id="ARBA00022827"/>
    </source>
</evidence>
<dbReference type="Gene3D" id="3.30.43.10">
    <property type="entry name" value="Uridine Diphospho-n-acetylenolpyruvylglucosamine Reductase, domain 2"/>
    <property type="match status" value="1"/>
</dbReference>
<evidence type="ECO:0000256" key="1">
    <source>
        <dbReference type="ARBA" id="ARBA00022630"/>
    </source>
</evidence>
<dbReference type="AlphaFoldDB" id="A0A6F8XMT2"/>
<evidence type="ECO:0000313" key="6">
    <source>
        <dbReference type="Proteomes" id="UP000502508"/>
    </source>
</evidence>
<name>A0A6F8XMT2_9ACTN</name>
<dbReference type="InterPro" id="IPR036683">
    <property type="entry name" value="CO_DH_flav_C_dom_sf"/>
</dbReference>
<gene>
    <name evidence="5" type="ORF">Pflav_015270</name>
</gene>
<dbReference type="Gene3D" id="3.30.390.50">
    <property type="entry name" value="CO dehydrogenase flavoprotein, C-terminal domain"/>
    <property type="match status" value="1"/>
</dbReference>
<dbReference type="GO" id="GO:0071949">
    <property type="term" value="F:FAD binding"/>
    <property type="evidence" value="ECO:0007669"/>
    <property type="project" value="InterPro"/>
</dbReference>
<accession>A0A6F8XMT2</accession>
<keyword evidence="3" id="KW-0560">Oxidoreductase</keyword>
<organism evidence="5 6">
    <name type="scientific">Phytohabitans flavus</name>
    <dbReference type="NCBI Taxonomy" id="1076124"/>
    <lineage>
        <taxon>Bacteria</taxon>
        <taxon>Bacillati</taxon>
        <taxon>Actinomycetota</taxon>
        <taxon>Actinomycetes</taxon>
        <taxon>Micromonosporales</taxon>
        <taxon>Micromonosporaceae</taxon>
    </lineage>
</organism>
<dbReference type="Gene3D" id="3.30.465.10">
    <property type="match status" value="1"/>
</dbReference>
<dbReference type="Proteomes" id="UP000502508">
    <property type="component" value="Chromosome"/>
</dbReference>
<dbReference type="PANTHER" id="PTHR42659">
    <property type="entry name" value="XANTHINE DEHYDROGENASE SUBUNIT C-RELATED"/>
    <property type="match status" value="1"/>
</dbReference>
<proteinExistence type="predicted"/>
<reference evidence="5 6" key="1">
    <citation type="submission" date="2020-03" db="EMBL/GenBank/DDBJ databases">
        <title>Whole genome shotgun sequence of Phytohabitans flavus NBRC 107702.</title>
        <authorList>
            <person name="Komaki H."/>
            <person name="Tamura T."/>
        </authorList>
    </citation>
    <scope>NUCLEOTIDE SEQUENCE [LARGE SCALE GENOMIC DNA]</scope>
    <source>
        <strain evidence="5 6">NBRC 107702</strain>
    </source>
</reference>
<dbReference type="EMBL" id="AP022870">
    <property type="protein sequence ID" value="BCB75117.1"/>
    <property type="molecule type" value="Genomic_DNA"/>
</dbReference>
<dbReference type="SMART" id="SM01092">
    <property type="entry name" value="CO_deh_flav_C"/>
    <property type="match status" value="1"/>
</dbReference>
<dbReference type="SUPFAM" id="SSF55447">
    <property type="entry name" value="CO dehydrogenase flavoprotein C-terminal domain-like"/>
    <property type="match status" value="1"/>
</dbReference>
<keyword evidence="2" id="KW-0274">FAD</keyword>
<dbReference type="Pfam" id="PF00941">
    <property type="entry name" value="FAD_binding_5"/>
    <property type="match status" value="1"/>
</dbReference>